<dbReference type="Pfam" id="PF19953">
    <property type="entry name" value="EACC1"/>
    <property type="match status" value="1"/>
</dbReference>
<sequence length="144" mass="15139">MSDSVQPVVVIPEDTTVEPGDWQWGEQGRELVRRLRAYDLDVRHRELPPGAGEKGLATEIILALGASGTIGAATTVLLNWLNGRSTRRLTLTVGEGATERTVRVVGEGLSDSAMRAALVAALGRPDGAEETAGEEPSALPVAEG</sequence>
<proteinExistence type="predicted"/>
<dbReference type="InterPro" id="IPR045428">
    <property type="entry name" value="EACC1"/>
</dbReference>
<evidence type="ECO:0000313" key="3">
    <source>
        <dbReference type="EMBL" id="MFC4065093.1"/>
    </source>
</evidence>
<name>A0ABV8IQ83_9ACTN</name>
<reference evidence="4" key="1">
    <citation type="journal article" date="2019" name="Int. J. Syst. Evol. Microbiol.">
        <title>The Global Catalogue of Microorganisms (GCM) 10K type strain sequencing project: providing services to taxonomists for standard genome sequencing and annotation.</title>
        <authorList>
            <consortium name="The Broad Institute Genomics Platform"/>
            <consortium name="The Broad Institute Genome Sequencing Center for Infectious Disease"/>
            <person name="Wu L."/>
            <person name="Ma J."/>
        </authorList>
    </citation>
    <scope>NUCLEOTIDE SEQUENCE [LARGE SCALE GENOMIC DNA]</scope>
    <source>
        <strain evidence="4">TBRC 5832</strain>
    </source>
</reference>
<evidence type="ECO:0000256" key="2">
    <source>
        <dbReference type="SAM" id="Phobius"/>
    </source>
</evidence>
<dbReference type="RefSeq" id="WP_378066125.1">
    <property type="nucleotide sequence ID" value="NZ_JBHSBL010000007.1"/>
</dbReference>
<gene>
    <name evidence="3" type="ORF">ACFO0C_09130</name>
</gene>
<feature type="transmembrane region" description="Helical" evidence="2">
    <location>
        <begin position="60"/>
        <end position="81"/>
    </location>
</feature>
<feature type="region of interest" description="Disordered" evidence="1">
    <location>
        <begin position="125"/>
        <end position="144"/>
    </location>
</feature>
<dbReference type="Proteomes" id="UP001595867">
    <property type="component" value="Unassembled WGS sequence"/>
</dbReference>
<keyword evidence="4" id="KW-1185">Reference proteome</keyword>
<protein>
    <submittedName>
        <fullName evidence="3">Uncharacterized protein</fullName>
    </submittedName>
</protein>
<keyword evidence="2" id="KW-0812">Transmembrane</keyword>
<dbReference type="EMBL" id="JBHSBL010000007">
    <property type="protein sequence ID" value="MFC4065093.1"/>
    <property type="molecule type" value="Genomic_DNA"/>
</dbReference>
<keyword evidence="2" id="KW-0472">Membrane</keyword>
<keyword evidence="2" id="KW-1133">Transmembrane helix</keyword>
<evidence type="ECO:0000313" key="4">
    <source>
        <dbReference type="Proteomes" id="UP001595867"/>
    </source>
</evidence>
<evidence type="ECO:0000256" key="1">
    <source>
        <dbReference type="SAM" id="MobiDB-lite"/>
    </source>
</evidence>
<accession>A0ABV8IQ83</accession>
<organism evidence="3 4">
    <name type="scientific">Actinoplanes subglobosus</name>
    <dbReference type="NCBI Taxonomy" id="1547892"/>
    <lineage>
        <taxon>Bacteria</taxon>
        <taxon>Bacillati</taxon>
        <taxon>Actinomycetota</taxon>
        <taxon>Actinomycetes</taxon>
        <taxon>Micromonosporales</taxon>
        <taxon>Micromonosporaceae</taxon>
        <taxon>Actinoplanes</taxon>
    </lineage>
</organism>
<comment type="caution">
    <text evidence="3">The sequence shown here is derived from an EMBL/GenBank/DDBJ whole genome shotgun (WGS) entry which is preliminary data.</text>
</comment>